<protein>
    <submittedName>
        <fullName evidence="1">Uncharacterized protein</fullName>
    </submittedName>
</protein>
<organism evidence="1 2">
    <name type="scientific">Ramlibacter henchirensis</name>
    <dbReference type="NCBI Taxonomy" id="204072"/>
    <lineage>
        <taxon>Bacteria</taxon>
        <taxon>Pseudomonadati</taxon>
        <taxon>Pseudomonadota</taxon>
        <taxon>Betaproteobacteria</taxon>
        <taxon>Burkholderiales</taxon>
        <taxon>Comamonadaceae</taxon>
        <taxon>Ramlibacter</taxon>
    </lineage>
</organism>
<sequence>MQLLSAALPPCSRLVGAALGSCEGSALDHLLVLRPRLAAQCAASGIRIALLVRSGWIVAWLEGEARAVEESWGRFVAVKGFRGQHLLHRSEGPGTLRHPVQVAALSTPEPPGDAARQLLAVQRHCDPARVWVELCAPVRAGVDIAHGPLDVVLAGSGKNEAVDLLREYAHHHECAVEYQRFAGADERGADCGAAYADLWLRAARVRLHAHSQRSLRQDLARLALRQPRAWVLSLGGSPAASCRLAEGLVPLLESARPPAKVHLLPADADMMLHVTHVLRAVPGIVVRQGAPDGPPIQTLDDIADACGDEATPGLAQCLA</sequence>
<dbReference type="RefSeq" id="WP_135262023.1">
    <property type="nucleotide sequence ID" value="NZ_SMLM01000001.1"/>
</dbReference>
<accession>A0A4Z0C6E9</accession>
<dbReference type="Proteomes" id="UP000298180">
    <property type="component" value="Unassembled WGS sequence"/>
</dbReference>
<dbReference type="OrthoDB" id="8899929at2"/>
<comment type="caution">
    <text evidence="1">The sequence shown here is derived from an EMBL/GenBank/DDBJ whole genome shotgun (WGS) entry which is preliminary data.</text>
</comment>
<keyword evidence="2" id="KW-1185">Reference proteome</keyword>
<reference evidence="1 2" key="1">
    <citation type="submission" date="2019-03" db="EMBL/GenBank/DDBJ databases">
        <title>Ramlibacter henchirensis DSM 14656, whole genome shotgun sequence.</title>
        <authorList>
            <person name="Zhang X."/>
            <person name="Feng G."/>
            <person name="Zhu H."/>
        </authorList>
    </citation>
    <scope>NUCLEOTIDE SEQUENCE [LARGE SCALE GENOMIC DNA]</scope>
    <source>
        <strain evidence="1 2">DSM 14656</strain>
    </source>
</reference>
<evidence type="ECO:0000313" key="1">
    <source>
        <dbReference type="EMBL" id="TFZ05938.1"/>
    </source>
</evidence>
<name>A0A4Z0C6E9_9BURK</name>
<proteinExistence type="predicted"/>
<dbReference type="AlphaFoldDB" id="A0A4Z0C6E9"/>
<dbReference type="EMBL" id="SMLM01000001">
    <property type="protein sequence ID" value="TFZ05938.1"/>
    <property type="molecule type" value="Genomic_DNA"/>
</dbReference>
<gene>
    <name evidence="1" type="ORF">EZ313_04605</name>
</gene>
<evidence type="ECO:0000313" key="2">
    <source>
        <dbReference type="Proteomes" id="UP000298180"/>
    </source>
</evidence>